<evidence type="ECO:0000313" key="2">
    <source>
        <dbReference type="EMBL" id="KZM25170.1"/>
    </source>
</evidence>
<dbReference type="AlphaFoldDB" id="A0A163H5J9"/>
<feature type="region of interest" description="Disordered" evidence="1">
    <location>
        <begin position="75"/>
        <end position="95"/>
    </location>
</feature>
<dbReference type="Proteomes" id="UP000076837">
    <property type="component" value="Unassembled WGS sequence"/>
</dbReference>
<evidence type="ECO:0000256" key="1">
    <source>
        <dbReference type="SAM" id="MobiDB-lite"/>
    </source>
</evidence>
<proteinExistence type="predicted"/>
<dbReference type="OrthoDB" id="3793524at2759"/>
<comment type="caution">
    <text evidence="2">The sequence shown here is derived from an EMBL/GenBank/DDBJ whole genome shotgun (WGS) entry which is preliminary data.</text>
</comment>
<accession>A0A163H5J9</accession>
<keyword evidence="3" id="KW-1185">Reference proteome</keyword>
<evidence type="ECO:0000313" key="3">
    <source>
        <dbReference type="Proteomes" id="UP000076837"/>
    </source>
</evidence>
<gene>
    <name evidence="2" type="ORF">ST47_g3677</name>
</gene>
<name>A0A163H5J9_DIDRA</name>
<organism evidence="2 3">
    <name type="scientific">Didymella rabiei</name>
    <name type="common">Chickpea ascochyta blight fungus</name>
    <name type="synonym">Mycosphaerella rabiei</name>
    <dbReference type="NCBI Taxonomy" id="5454"/>
    <lineage>
        <taxon>Eukaryota</taxon>
        <taxon>Fungi</taxon>
        <taxon>Dikarya</taxon>
        <taxon>Ascomycota</taxon>
        <taxon>Pezizomycotina</taxon>
        <taxon>Dothideomycetes</taxon>
        <taxon>Pleosporomycetidae</taxon>
        <taxon>Pleosporales</taxon>
        <taxon>Pleosporineae</taxon>
        <taxon>Didymellaceae</taxon>
        <taxon>Ascochyta</taxon>
    </lineage>
</organism>
<sequence>MLTSQTDVMSATLSSHQKQTGENQTVFYYYGPGDVTWSSNADPLDSYTRVIYGGVHKQDDPVGQYLAERAIARSLETSSSEQHSHHTNGHAGHETQSQMCRNICDSHAYEYTPLQRTILHFPDPEHIRHLHTLRSLLPHIQPERKLSALSGPEIDILDGGTGNCFCRAVPKKMLVLFLGRAVVCKFLATVQREDNENWRGRPTQQKMVLPYGVASQAAVKILVSWMTRACTFATMSTMKPIRIPSNLFAACSLAQTLELFGLHKDAYGMDLVISQHLFERPIYPVEVETLWTCLGDQNKYVYGCIRSFSQQLRSRLANATEDLERLRIKHPCLYARIQDPTLNKMYRPGFGRQWFAATGLRGGGDVKAEDDDSTTSIFGDPTTRRVQVPDVSGASASATSIFGGPTSPVATQQQQLQVGQIANQNASDYPSTPQSPPSHT</sequence>
<protein>
    <submittedName>
        <fullName evidence="2">Uncharacterized protein</fullName>
    </submittedName>
</protein>
<dbReference type="EMBL" id="JYNV01000134">
    <property type="protein sequence ID" value="KZM25170.1"/>
    <property type="molecule type" value="Genomic_DNA"/>
</dbReference>
<reference evidence="2 3" key="1">
    <citation type="journal article" date="2016" name="Sci. Rep.">
        <title>Draft genome sequencing and secretome analysis of fungal phytopathogen Ascochyta rabiei provides insight into the necrotrophic effector repertoire.</title>
        <authorList>
            <person name="Verma S."/>
            <person name="Gazara R.K."/>
            <person name="Nizam S."/>
            <person name="Parween S."/>
            <person name="Chattopadhyay D."/>
            <person name="Verma P.K."/>
        </authorList>
    </citation>
    <scope>NUCLEOTIDE SEQUENCE [LARGE SCALE GENOMIC DNA]</scope>
    <source>
        <strain evidence="2 3">ArDII</strain>
    </source>
</reference>
<feature type="compositionally biased region" description="Low complexity" evidence="1">
    <location>
        <begin position="412"/>
        <end position="424"/>
    </location>
</feature>
<feature type="region of interest" description="Disordered" evidence="1">
    <location>
        <begin position="363"/>
        <end position="440"/>
    </location>
</feature>